<dbReference type="HOGENOM" id="CLU_1423408_0_0_1"/>
<feature type="compositionally biased region" description="Low complexity" evidence="1">
    <location>
        <begin position="69"/>
        <end position="85"/>
    </location>
</feature>
<accession>M1URB8</accession>
<dbReference type="RefSeq" id="XP_005534768.1">
    <property type="nucleotide sequence ID" value="XM_005534711.1"/>
</dbReference>
<dbReference type="OrthoDB" id="10658965at2759"/>
<reference evidence="2 3" key="1">
    <citation type="journal article" date="2004" name="Nature">
        <title>Genome sequence of the ultrasmall unicellular red alga Cyanidioschyzon merolae 10D.</title>
        <authorList>
            <person name="Matsuzaki M."/>
            <person name="Misumi O."/>
            <person name="Shin-i T."/>
            <person name="Maruyama S."/>
            <person name="Takahara M."/>
            <person name="Miyagishima S."/>
            <person name="Mori T."/>
            <person name="Nishida K."/>
            <person name="Yagisawa F."/>
            <person name="Nishida K."/>
            <person name="Yoshida Y."/>
            <person name="Nishimura Y."/>
            <person name="Nakao S."/>
            <person name="Kobayashi T."/>
            <person name="Momoyama Y."/>
            <person name="Higashiyama T."/>
            <person name="Minoda A."/>
            <person name="Sano M."/>
            <person name="Nomoto H."/>
            <person name="Oishi K."/>
            <person name="Hayashi H."/>
            <person name="Ohta F."/>
            <person name="Nishizaka S."/>
            <person name="Haga S."/>
            <person name="Miura S."/>
            <person name="Morishita T."/>
            <person name="Kabeya Y."/>
            <person name="Terasawa K."/>
            <person name="Suzuki Y."/>
            <person name="Ishii Y."/>
            <person name="Asakawa S."/>
            <person name="Takano H."/>
            <person name="Ohta N."/>
            <person name="Kuroiwa H."/>
            <person name="Tanaka K."/>
            <person name="Shimizu N."/>
            <person name="Sugano S."/>
            <person name="Sato N."/>
            <person name="Nozaki H."/>
            <person name="Ogasawara N."/>
            <person name="Kohara Y."/>
            <person name="Kuroiwa T."/>
        </authorList>
    </citation>
    <scope>NUCLEOTIDE SEQUENCE [LARGE SCALE GENOMIC DNA]</scope>
    <source>
        <strain evidence="2 3">10D</strain>
    </source>
</reference>
<keyword evidence="3" id="KW-1185">Reference proteome</keyword>
<protein>
    <submittedName>
        <fullName evidence="2">Uncharacterized protein</fullName>
    </submittedName>
</protein>
<dbReference type="KEGG" id="cme:CYME_CMJ010C"/>
<dbReference type="AlphaFoldDB" id="M1URB8"/>
<organism evidence="2 3">
    <name type="scientific">Cyanidioschyzon merolae (strain NIES-3377 / 10D)</name>
    <name type="common">Unicellular red alga</name>
    <dbReference type="NCBI Taxonomy" id="280699"/>
    <lineage>
        <taxon>Eukaryota</taxon>
        <taxon>Rhodophyta</taxon>
        <taxon>Bangiophyceae</taxon>
        <taxon>Cyanidiales</taxon>
        <taxon>Cyanidiaceae</taxon>
        <taxon>Cyanidioschyzon</taxon>
    </lineage>
</organism>
<dbReference type="EMBL" id="AP006492">
    <property type="protein sequence ID" value="BAM80161.1"/>
    <property type="molecule type" value="Genomic_DNA"/>
</dbReference>
<feature type="region of interest" description="Disordered" evidence="1">
    <location>
        <begin position="1"/>
        <end position="128"/>
    </location>
</feature>
<dbReference type="GeneID" id="16994099"/>
<sequence length="191" mass="20926">MPTESGLQQRWRRGCAGGAGPQWWPPGRKPHGAGGTMPQPPTRDAPPEVLDAYLRERRRRWPRLDAETSEAAARNSTEAASTSSSVTPRERAGPASSIGQPSSSRDVLPGNEACFERNRPGSAAAQSNISESVASAVVFHEKPPQCRRRFAETRPTARFRALLESDAKAEEQQEVILDCLETIARLQGWIE</sequence>
<dbReference type="Gramene" id="CMJ010CT">
    <property type="protein sequence ID" value="CMJ010CT"/>
    <property type="gene ID" value="CMJ010C"/>
</dbReference>
<gene>
    <name evidence="2" type="ORF">CYME_CMJ010C</name>
</gene>
<evidence type="ECO:0000313" key="3">
    <source>
        <dbReference type="Proteomes" id="UP000007014"/>
    </source>
</evidence>
<proteinExistence type="predicted"/>
<dbReference type="Proteomes" id="UP000007014">
    <property type="component" value="Chromosome 10"/>
</dbReference>
<reference evidence="2 3" key="2">
    <citation type="journal article" date="2007" name="BMC Biol.">
        <title>A 100%-complete sequence reveals unusually simple genomic features in the hot-spring red alga Cyanidioschyzon merolae.</title>
        <authorList>
            <person name="Nozaki H."/>
            <person name="Takano H."/>
            <person name="Misumi O."/>
            <person name="Terasawa K."/>
            <person name="Matsuzaki M."/>
            <person name="Maruyama S."/>
            <person name="Nishida K."/>
            <person name="Yagisawa F."/>
            <person name="Yoshida Y."/>
            <person name="Fujiwara T."/>
            <person name="Takio S."/>
            <person name="Tamura K."/>
            <person name="Chung S.J."/>
            <person name="Nakamura S."/>
            <person name="Kuroiwa H."/>
            <person name="Tanaka K."/>
            <person name="Sato N."/>
            <person name="Kuroiwa T."/>
        </authorList>
    </citation>
    <scope>NUCLEOTIDE SEQUENCE [LARGE SCALE GENOMIC DNA]</scope>
    <source>
        <strain evidence="2 3">10D</strain>
    </source>
</reference>
<evidence type="ECO:0000313" key="2">
    <source>
        <dbReference type="EMBL" id="BAM80161.1"/>
    </source>
</evidence>
<evidence type="ECO:0000256" key="1">
    <source>
        <dbReference type="SAM" id="MobiDB-lite"/>
    </source>
</evidence>
<name>M1URB8_CYAM1</name>